<proteinExistence type="predicted"/>
<evidence type="ECO:0000313" key="1">
    <source>
        <dbReference type="Proteomes" id="UP000046393"/>
    </source>
</evidence>
<protein>
    <submittedName>
        <fullName evidence="2">Ovule protein</fullName>
    </submittedName>
</protein>
<name>A0A0N5AWD9_9BILA</name>
<dbReference type="AlphaFoldDB" id="A0A0N5AWD9"/>
<sequence length="71" mass="8211">MVFIRSRLVFKQCGGEIESVRKMMMMMENRKKELSFKVRAVLPPPEPLLPPPLDHKGFSLVSHIVSIYRAL</sequence>
<accession>A0A0N5AWD9</accession>
<organism evidence="1 2">
    <name type="scientific">Syphacia muris</name>
    <dbReference type="NCBI Taxonomy" id="451379"/>
    <lineage>
        <taxon>Eukaryota</taxon>
        <taxon>Metazoa</taxon>
        <taxon>Ecdysozoa</taxon>
        <taxon>Nematoda</taxon>
        <taxon>Chromadorea</taxon>
        <taxon>Rhabditida</taxon>
        <taxon>Spirurina</taxon>
        <taxon>Oxyuridomorpha</taxon>
        <taxon>Oxyuroidea</taxon>
        <taxon>Oxyuridae</taxon>
        <taxon>Syphacia</taxon>
    </lineage>
</organism>
<dbReference type="WBParaSite" id="SMUV_0000923701-mRNA-1">
    <property type="protein sequence ID" value="SMUV_0000923701-mRNA-1"/>
    <property type="gene ID" value="SMUV_0000923701"/>
</dbReference>
<dbReference type="Proteomes" id="UP000046393">
    <property type="component" value="Unplaced"/>
</dbReference>
<keyword evidence="1" id="KW-1185">Reference proteome</keyword>
<evidence type="ECO:0000313" key="2">
    <source>
        <dbReference type="WBParaSite" id="SMUV_0000923701-mRNA-1"/>
    </source>
</evidence>
<reference evidence="2" key="1">
    <citation type="submission" date="2017-02" db="UniProtKB">
        <authorList>
            <consortium name="WormBaseParasite"/>
        </authorList>
    </citation>
    <scope>IDENTIFICATION</scope>
</reference>